<dbReference type="EMBL" id="CM001880">
    <property type="protein sequence ID" value="EOX98890.1"/>
    <property type="molecule type" value="Genomic_DNA"/>
</dbReference>
<organism evidence="5 6">
    <name type="scientific">Theobroma cacao</name>
    <name type="common">Cacao</name>
    <name type="synonym">Cocoa</name>
    <dbReference type="NCBI Taxonomy" id="3641"/>
    <lineage>
        <taxon>Eukaryota</taxon>
        <taxon>Viridiplantae</taxon>
        <taxon>Streptophyta</taxon>
        <taxon>Embryophyta</taxon>
        <taxon>Tracheophyta</taxon>
        <taxon>Spermatophyta</taxon>
        <taxon>Magnoliopsida</taxon>
        <taxon>eudicotyledons</taxon>
        <taxon>Gunneridae</taxon>
        <taxon>Pentapetalae</taxon>
        <taxon>rosids</taxon>
        <taxon>malvids</taxon>
        <taxon>Malvales</taxon>
        <taxon>Malvaceae</taxon>
        <taxon>Byttnerioideae</taxon>
        <taxon>Theobroma</taxon>
    </lineage>
</organism>
<dbReference type="AlphaFoldDB" id="A0A061E1P2"/>
<feature type="compositionally biased region" description="Basic and acidic residues" evidence="3">
    <location>
        <begin position="337"/>
        <end position="350"/>
    </location>
</feature>
<keyword evidence="5" id="KW-0238">DNA-binding</keyword>
<evidence type="ECO:0000256" key="1">
    <source>
        <dbReference type="ARBA" id="ARBA00023117"/>
    </source>
</evidence>
<gene>
    <name evidence="5" type="ORF">TCM_007561</name>
</gene>
<dbReference type="STRING" id="3641.A0A061E1P2"/>
<dbReference type="PANTHER" id="PTHR22881:SF27">
    <property type="entry name" value="BROMODOMAIN CONTAINING 7_9"/>
    <property type="match status" value="1"/>
</dbReference>
<dbReference type="InterPro" id="IPR001487">
    <property type="entry name" value="Bromodomain"/>
</dbReference>
<feature type="region of interest" description="Disordered" evidence="3">
    <location>
        <begin position="28"/>
        <end position="234"/>
    </location>
</feature>
<dbReference type="Gramene" id="EOX98890">
    <property type="protein sequence ID" value="EOX98890"/>
    <property type="gene ID" value="TCM_007561"/>
</dbReference>
<feature type="region of interest" description="Disordered" evidence="3">
    <location>
        <begin position="731"/>
        <end position="839"/>
    </location>
</feature>
<feature type="compositionally biased region" description="Polar residues" evidence="3">
    <location>
        <begin position="734"/>
        <end position="757"/>
    </location>
</feature>
<dbReference type="InterPro" id="IPR051831">
    <property type="entry name" value="Bromodomain_contain_prot"/>
</dbReference>
<dbReference type="InterPro" id="IPR036427">
    <property type="entry name" value="Bromodomain-like_sf"/>
</dbReference>
<dbReference type="PANTHER" id="PTHR22881">
    <property type="entry name" value="BROMODOMAIN CONTAINING PROTEIN"/>
    <property type="match status" value="1"/>
</dbReference>
<proteinExistence type="predicted"/>
<feature type="compositionally biased region" description="Low complexity" evidence="3">
    <location>
        <begin position="77"/>
        <end position="88"/>
    </location>
</feature>
<feature type="compositionally biased region" description="Polar residues" evidence="3">
    <location>
        <begin position="790"/>
        <end position="806"/>
    </location>
</feature>
<dbReference type="SMART" id="SM00297">
    <property type="entry name" value="BROMO"/>
    <property type="match status" value="1"/>
</dbReference>
<feature type="compositionally biased region" description="Polar residues" evidence="3">
    <location>
        <begin position="95"/>
        <end position="108"/>
    </location>
</feature>
<keyword evidence="1 2" id="KW-0103">Bromodomain</keyword>
<dbReference type="HOGENOM" id="CLU_014410_0_0_1"/>
<dbReference type="OMA" id="ERNDDFT"/>
<name>A0A061E1P2_THECC</name>
<dbReference type="InterPro" id="IPR018359">
    <property type="entry name" value="Bromodomain_CS"/>
</dbReference>
<feature type="compositionally biased region" description="Polar residues" evidence="3">
    <location>
        <begin position="218"/>
        <end position="233"/>
    </location>
</feature>
<feature type="compositionally biased region" description="Basic residues" evidence="3">
    <location>
        <begin position="148"/>
        <end position="157"/>
    </location>
</feature>
<sequence length="839" mass="92474">MVKNETNAQFIFPKNKIIKKRGRPCLFVCREKRKKQREKKEGKKKRPQNNMGKIVEKKKKKKGRPSLLDLQKRTLKEQQQQQQQQNQLNRKRNVSAPQITPNYDSATATPLRRSNRRNHNHSPEDNDEEDDDDEEEEEDEEGEELAGKKRREKKLKLVLKLPSSQQKSPVNSESRGSGSNLEESNAGSSHKKRKINSIGDGSAVADSKKEEKSVSGAKPTTNSQGGQLDSGPSTALPDKKLLLFILDRLQKKDTYGAFSEPADPKELPDYHEVIEHPMDFATIRKKLASSAYANLEQFEKDVFLLCSNAMQYNAPDTIYFRQARSIQELAKKNFENLRQDSDDNEAEQKVVQRGRPPTKNFKKPLGRPSLEERSAPEFSSDATLASGAENSMLVNHDMRKGLLPSDKSSFADSSGKFYGSRNDVYSGWFPENRSDRGDEGSMLKGYMMKHGKRNFVLDENRRNTYKLFHPSVAAPEASVLTTFDGERKQLLTVGVYLEHGYTRSLARFAANLGHVAWKIASKKIEKSLPPGVNFGPGWVGENDVPAQKPLLLPSVSLPPGPLTASQPCFVRQSSCSASSSCAQERREDKPSDKPEADNLSETHVPSIHSISGGHLSKPIPASGSSSSSRLAANKSPESQNEKTESSVGLTSGTGFNMTNSSAGAVRPWPPFRIHQSPVIHPGMNGHNGAYGFNLPAQMAKIIGTARPSGFSFQSSQMLDTVSRTATNFVHPGAATSNSDDSKVSENSCIKNPSSPLPNSGCERVASPRSGLHPQASWQGLSPHQKPDSRLSPQQKPGSRLSPQQKPDSVPPDLNIRFQSPGSPSSSRVDSAQPDLALQL</sequence>
<protein>
    <submittedName>
        <fullName evidence="5">DNA-binding bromodomain-containing protein, putative</fullName>
    </submittedName>
</protein>
<dbReference type="Proteomes" id="UP000026915">
    <property type="component" value="Chromosome 2"/>
</dbReference>
<dbReference type="Gene3D" id="1.20.920.10">
    <property type="entry name" value="Bromodomain-like"/>
    <property type="match status" value="1"/>
</dbReference>
<reference evidence="5 6" key="1">
    <citation type="journal article" date="2013" name="Genome Biol.">
        <title>The genome sequence of the most widely cultivated cacao type and its use to identify candidate genes regulating pod color.</title>
        <authorList>
            <person name="Motamayor J.C."/>
            <person name="Mockaitis K."/>
            <person name="Schmutz J."/>
            <person name="Haiminen N."/>
            <person name="Iii D.L."/>
            <person name="Cornejo O."/>
            <person name="Findley S.D."/>
            <person name="Zheng P."/>
            <person name="Utro F."/>
            <person name="Royaert S."/>
            <person name="Saski C."/>
            <person name="Jenkins J."/>
            <person name="Podicheti R."/>
            <person name="Zhao M."/>
            <person name="Scheffler B.E."/>
            <person name="Stack J.C."/>
            <person name="Feltus F.A."/>
            <person name="Mustiga G.M."/>
            <person name="Amores F."/>
            <person name="Phillips W."/>
            <person name="Marelli J.P."/>
            <person name="May G.D."/>
            <person name="Shapiro H."/>
            <person name="Ma J."/>
            <person name="Bustamante C.D."/>
            <person name="Schnell R.J."/>
            <person name="Main D."/>
            <person name="Gilbert D."/>
            <person name="Parida L."/>
            <person name="Kuhn D.N."/>
        </authorList>
    </citation>
    <scope>NUCLEOTIDE SEQUENCE [LARGE SCALE GENOMIC DNA]</scope>
    <source>
        <strain evidence="6">cv. Matina 1-6</strain>
    </source>
</reference>
<feature type="domain" description="Bromo" evidence="4">
    <location>
        <begin position="250"/>
        <end position="320"/>
    </location>
</feature>
<feature type="region of interest" description="Disordered" evidence="3">
    <location>
        <begin position="579"/>
        <end position="667"/>
    </location>
</feature>
<accession>A0A061E1P2</accession>
<evidence type="ECO:0000256" key="2">
    <source>
        <dbReference type="PROSITE-ProRule" id="PRU00035"/>
    </source>
</evidence>
<evidence type="ECO:0000256" key="3">
    <source>
        <dbReference type="SAM" id="MobiDB-lite"/>
    </source>
</evidence>
<dbReference type="InParanoid" id="A0A061E1P2"/>
<evidence type="ECO:0000259" key="4">
    <source>
        <dbReference type="PROSITE" id="PS50014"/>
    </source>
</evidence>
<feature type="compositionally biased region" description="Polar residues" evidence="3">
    <location>
        <begin position="645"/>
        <end position="662"/>
    </location>
</feature>
<feature type="compositionally biased region" description="Polar residues" evidence="3">
    <location>
        <begin position="162"/>
        <end position="188"/>
    </location>
</feature>
<dbReference type="Pfam" id="PF00439">
    <property type="entry name" value="Bromodomain"/>
    <property type="match status" value="1"/>
</dbReference>
<feature type="compositionally biased region" description="Basic and acidic residues" evidence="3">
    <location>
        <begin position="583"/>
        <end position="596"/>
    </location>
</feature>
<keyword evidence="6" id="KW-1185">Reference proteome</keyword>
<feature type="region of interest" description="Disordered" evidence="3">
    <location>
        <begin position="337"/>
        <end position="381"/>
    </location>
</feature>
<dbReference type="SUPFAM" id="SSF47370">
    <property type="entry name" value="Bromodomain"/>
    <property type="match status" value="1"/>
</dbReference>
<feature type="compositionally biased region" description="Basic residues" evidence="3">
    <location>
        <begin position="31"/>
        <end position="47"/>
    </location>
</feature>
<dbReference type="PRINTS" id="PR00503">
    <property type="entry name" value="BROMODOMAIN"/>
</dbReference>
<feature type="compositionally biased region" description="Acidic residues" evidence="3">
    <location>
        <begin position="125"/>
        <end position="144"/>
    </location>
</feature>
<dbReference type="PROSITE" id="PS00633">
    <property type="entry name" value="BROMODOMAIN_1"/>
    <property type="match status" value="1"/>
</dbReference>
<evidence type="ECO:0000313" key="6">
    <source>
        <dbReference type="Proteomes" id="UP000026915"/>
    </source>
</evidence>
<dbReference type="CDD" id="cd04369">
    <property type="entry name" value="Bromodomain"/>
    <property type="match status" value="1"/>
</dbReference>
<dbReference type="GO" id="GO:0003677">
    <property type="term" value="F:DNA binding"/>
    <property type="evidence" value="ECO:0007669"/>
    <property type="project" value="UniProtKB-KW"/>
</dbReference>
<evidence type="ECO:0000313" key="5">
    <source>
        <dbReference type="EMBL" id="EOX98890.1"/>
    </source>
</evidence>
<dbReference type="PROSITE" id="PS50014">
    <property type="entry name" value="BROMODOMAIN_2"/>
    <property type="match status" value="1"/>
</dbReference>
<dbReference type="eggNOG" id="KOG0955">
    <property type="taxonomic scope" value="Eukaryota"/>
</dbReference>